<organism evidence="2 3">
    <name type="scientific">Microvirga lupini</name>
    <dbReference type="NCBI Taxonomy" id="420324"/>
    <lineage>
        <taxon>Bacteria</taxon>
        <taxon>Pseudomonadati</taxon>
        <taxon>Pseudomonadota</taxon>
        <taxon>Alphaproteobacteria</taxon>
        <taxon>Hyphomicrobiales</taxon>
        <taxon>Methylobacteriaceae</taxon>
        <taxon>Microvirga</taxon>
    </lineage>
</organism>
<dbReference type="Proteomes" id="UP000532010">
    <property type="component" value="Unassembled WGS sequence"/>
</dbReference>
<dbReference type="RefSeq" id="WP_183452081.1">
    <property type="nucleotide sequence ID" value="NZ_JACHWB010000004.1"/>
</dbReference>
<sequence>MLLPRLLALGFLGLATTASAATLDGLAVEVTNTSEPVLCAEKDNVAINFASPEVRHFQIEAVHPAYMGALKQDRWEPDWTACEDISEATSTKPHPTMSTLYEDGNVRIMGLSFTEFWRPSDVTVTIGDKVTPKIHLLQLLKKRGDKAVEVLVIYPGDGYWRIKPLPPEHLDWTSYGSSFLVGPVEFDQRPVVNLKDVAFDPATMTFTLTLAKGGKASVVMKALNEERMTLDVTFDQAVSGLPFAGLRSMYVTEFNADVARVAVREEGARSWREDMIMNFQGGKATDAWMGRLVPSRHNTSAPDMMFNRFRASPSPSR</sequence>
<name>A0A7W4YYF3_9HYPH</name>
<evidence type="ECO:0000313" key="2">
    <source>
        <dbReference type="EMBL" id="MBB3020254.1"/>
    </source>
</evidence>
<dbReference type="AlphaFoldDB" id="A0A7W4YYF3"/>
<keyword evidence="3" id="KW-1185">Reference proteome</keyword>
<comment type="caution">
    <text evidence="2">The sequence shown here is derived from an EMBL/GenBank/DDBJ whole genome shotgun (WGS) entry which is preliminary data.</text>
</comment>
<feature type="chain" id="PRO_5031099153" evidence="1">
    <location>
        <begin position="21"/>
        <end position="317"/>
    </location>
</feature>
<protein>
    <submittedName>
        <fullName evidence="2">Uncharacterized protein</fullName>
    </submittedName>
</protein>
<evidence type="ECO:0000313" key="3">
    <source>
        <dbReference type="Proteomes" id="UP000532010"/>
    </source>
</evidence>
<keyword evidence="1" id="KW-0732">Signal</keyword>
<gene>
    <name evidence="2" type="ORF">FHR70_003335</name>
</gene>
<feature type="signal peptide" evidence="1">
    <location>
        <begin position="1"/>
        <end position="20"/>
    </location>
</feature>
<evidence type="ECO:0000256" key="1">
    <source>
        <dbReference type="SAM" id="SignalP"/>
    </source>
</evidence>
<proteinExistence type="predicted"/>
<reference evidence="2 3" key="1">
    <citation type="submission" date="2020-08" db="EMBL/GenBank/DDBJ databases">
        <title>The Agave Microbiome: Exploring the role of microbial communities in plant adaptations to desert environments.</title>
        <authorList>
            <person name="Partida-Martinez L.P."/>
        </authorList>
    </citation>
    <scope>NUCLEOTIDE SEQUENCE [LARGE SCALE GENOMIC DNA]</scope>
    <source>
        <strain evidence="2 3">AT3.9</strain>
    </source>
</reference>
<dbReference type="EMBL" id="JACHWB010000004">
    <property type="protein sequence ID" value="MBB3020254.1"/>
    <property type="molecule type" value="Genomic_DNA"/>
</dbReference>
<accession>A0A7W4YYF3</accession>